<dbReference type="GO" id="GO:0009898">
    <property type="term" value="C:cytoplasmic side of plasma membrane"/>
    <property type="evidence" value="ECO:0007669"/>
    <property type="project" value="UniProtKB-UniRule"/>
</dbReference>
<protein>
    <recommendedName>
        <fullName evidence="5 6">Cell division protein FtsA</fullName>
    </recommendedName>
</protein>
<dbReference type="EMBL" id="CP016757">
    <property type="protein sequence ID" value="ANZ44943.1"/>
    <property type="molecule type" value="Genomic_DNA"/>
</dbReference>
<dbReference type="GO" id="GO:0043093">
    <property type="term" value="P:FtsZ-dependent cytokinesis"/>
    <property type="evidence" value="ECO:0007669"/>
    <property type="project" value="UniProtKB-UniRule"/>
</dbReference>
<dbReference type="SMART" id="SM00842">
    <property type="entry name" value="FtsA"/>
    <property type="match status" value="1"/>
</dbReference>
<comment type="subunit">
    <text evidence="5">Self-interacts. Interacts with FtsZ.</text>
</comment>
<dbReference type="Pfam" id="PF02491">
    <property type="entry name" value="SHS2_FTSA"/>
    <property type="match status" value="1"/>
</dbReference>
<dbReference type="InterPro" id="IPR043129">
    <property type="entry name" value="ATPase_NBD"/>
</dbReference>
<dbReference type="InterPro" id="IPR003494">
    <property type="entry name" value="SHS2_FtsA"/>
</dbReference>
<evidence type="ECO:0000256" key="1">
    <source>
        <dbReference type="ARBA" id="ARBA00022475"/>
    </source>
</evidence>
<dbReference type="CDD" id="cd24048">
    <property type="entry name" value="ASKHA_NBD_FtsA"/>
    <property type="match status" value="1"/>
</dbReference>
<evidence type="ECO:0000259" key="7">
    <source>
        <dbReference type="SMART" id="SM00842"/>
    </source>
</evidence>
<reference evidence="8" key="1">
    <citation type="submission" date="2016-08" db="EMBL/GenBank/DDBJ databases">
        <title>Complete genome of Cloacibacillus porcorum.</title>
        <authorList>
            <person name="Looft T."/>
            <person name="Bayles D.O."/>
            <person name="Alt D.P."/>
        </authorList>
    </citation>
    <scope>NUCLEOTIDE SEQUENCE [LARGE SCALE GENOMIC DNA]</scope>
    <source>
        <strain evidence="8">CL-84</strain>
    </source>
</reference>
<keyword evidence="3 5" id="KW-0472">Membrane</keyword>
<dbReference type="InterPro" id="IPR020823">
    <property type="entry name" value="Cell_div_FtsA"/>
</dbReference>
<dbReference type="Pfam" id="PF14450">
    <property type="entry name" value="FtsA"/>
    <property type="match status" value="2"/>
</dbReference>
<dbReference type="Proteomes" id="UP000093044">
    <property type="component" value="Chromosome"/>
</dbReference>
<gene>
    <name evidence="5" type="primary">ftsA</name>
    <name evidence="8" type="ORF">BED41_07565</name>
</gene>
<accession>A0A1B2I4S2</accession>
<comment type="function">
    <text evidence="5 6">Cell division protein that is involved in the assembly of the Z ring. May serve as a membrane anchor for the Z ring.</text>
</comment>
<keyword evidence="9" id="KW-1185">Reference proteome</keyword>
<dbReference type="InterPro" id="IPR050696">
    <property type="entry name" value="FtsA/MreB"/>
</dbReference>
<proteinExistence type="inferred from homology"/>
<evidence type="ECO:0000256" key="4">
    <source>
        <dbReference type="ARBA" id="ARBA00023306"/>
    </source>
</evidence>
<dbReference type="GeneID" id="83057708"/>
<evidence type="ECO:0000256" key="6">
    <source>
        <dbReference type="PIRNR" id="PIRNR003101"/>
    </source>
</evidence>
<dbReference type="PANTHER" id="PTHR32432">
    <property type="entry name" value="CELL DIVISION PROTEIN FTSA-RELATED"/>
    <property type="match status" value="1"/>
</dbReference>
<dbReference type="PIRSF" id="PIRSF003101">
    <property type="entry name" value="FtsA"/>
    <property type="match status" value="1"/>
</dbReference>
<dbReference type="Gene3D" id="3.30.420.40">
    <property type="match status" value="2"/>
</dbReference>
<dbReference type="RefSeq" id="WP_066744542.1">
    <property type="nucleotide sequence ID" value="NZ_CATWZH010000006.1"/>
</dbReference>
<keyword evidence="2 5" id="KW-0132">Cell division</keyword>
<feature type="domain" description="SHS2" evidence="7">
    <location>
        <begin position="17"/>
        <end position="207"/>
    </location>
</feature>
<dbReference type="HAMAP" id="MF_02033">
    <property type="entry name" value="FtsA"/>
    <property type="match status" value="1"/>
</dbReference>
<organism evidence="8 9">
    <name type="scientific">Cloacibacillus porcorum</name>
    <dbReference type="NCBI Taxonomy" id="1197717"/>
    <lineage>
        <taxon>Bacteria</taxon>
        <taxon>Thermotogati</taxon>
        <taxon>Synergistota</taxon>
        <taxon>Synergistia</taxon>
        <taxon>Synergistales</taxon>
        <taxon>Synergistaceae</taxon>
        <taxon>Cloacibacillus</taxon>
    </lineage>
</organism>
<dbReference type="OrthoDB" id="9768127at2"/>
<keyword evidence="1 5" id="KW-1003">Cell membrane</keyword>
<dbReference type="SUPFAM" id="SSF53067">
    <property type="entry name" value="Actin-like ATPase domain"/>
    <property type="match status" value="2"/>
</dbReference>
<evidence type="ECO:0000256" key="3">
    <source>
        <dbReference type="ARBA" id="ARBA00023136"/>
    </source>
</evidence>
<comment type="similarity">
    <text evidence="5 6">Belongs to the FtsA/MreB family.</text>
</comment>
<dbReference type="AlphaFoldDB" id="A0A1B2I4S2"/>
<keyword evidence="4 5" id="KW-0131">Cell cycle</keyword>
<evidence type="ECO:0000313" key="9">
    <source>
        <dbReference type="Proteomes" id="UP000093044"/>
    </source>
</evidence>
<evidence type="ECO:0000256" key="5">
    <source>
        <dbReference type="HAMAP-Rule" id="MF_02033"/>
    </source>
</evidence>
<dbReference type="GO" id="GO:0032153">
    <property type="term" value="C:cell division site"/>
    <property type="evidence" value="ECO:0007669"/>
    <property type="project" value="UniProtKB-UniRule"/>
</dbReference>
<dbReference type="NCBIfam" id="TIGR01174">
    <property type="entry name" value="ftsA"/>
    <property type="match status" value="1"/>
</dbReference>
<comment type="subcellular location">
    <subcellularLocation>
        <location evidence="5">Cell membrane</location>
        <topology evidence="5">Peripheral membrane protein</topology>
        <orientation evidence="5">Cytoplasmic side</orientation>
    </subcellularLocation>
    <text evidence="5">Localizes to the Z ring in an FtsZ-dependent manner. Targeted to the membrane through a conserved C-terminal amphipathic helix.</text>
</comment>
<evidence type="ECO:0000256" key="2">
    <source>
        <dbReference type="ARBA" id="ARBA00022618"/>
    </source>
</evidence>
<dbReference type="KEGG" id="cpor:BED41_07565"/>
<dbReference type="STRING" id="1197717.BED41_07565"/>
<evidence type="ECO:0000313" key="8">
    <source>
        <dbReference type="EMBL" id="ANZ44943.1"/>
    </source>
</evidence>
<sequence length="447" mass="47987">MFKKASSYPQNREPDLLVGLDLGTSKVTVVVAEREAEGDEAQVIGVGQAPSNGIRKGLIVNLDQAVRSVRQAVSDAQNMVGQDLSEVTVAFGGGEVTSIRSKGMVSLGRTPRPVMRLDIERVIDAAQADVVVPTNQSILHTIPVEYSLDGNVGIDDPLGMNAMRLDIEVQSIIVPTATIQNVYNCVNKAGLKVSSLVIKPLVSALGVLTPEDALAGAVVVDMGGGTTGVAVFADGRPKHLALLPVGGDHITNDLGSVLRLPLNKAEELKRSVSLRADFDPEETLNFTHLSREYSISKEDLYEIVRCRLEELTDDLIRPEIKAAKISMLPGGILLTGGVSKTGGIDDFILEKMDLPARVAMPVDANRMPPGRNSQEYSSAAGIIKYILERERDPFRYLDNPTIGKTEQLKSTVSYAPPSEGIPIGQKDKDGPGFNPVDAVKKLFGDLF</sequence>
<dbReference type="Gene3D" id="3.30.1490.110">
    <property type="match status" value="1"/>
</dbReference>
<name>A0A1B2I4S2_9BACT</name>
<dbReference type="PANTHER" id="PTHR32432:SF4">
    <property type="entry name" value="CELL DIVISION PROTEIN FTSA"/>
    <property type="match status" value="1"/>
</dbReference>